<comment type="caution">
    <text evidence="1">The sequence shown here is derived from an EMBL/GenBank/DDBJ whole genome shotgun (WGS) entry which is preliminary data.</text>
</comment>
<dbReference type="AlphaFoldDB" id="A0A832YY31"/>
<dbReference type="Proteomes" id="UP000605805">
    <property type="component" value="Unassembled WGS sequence"/>
</dbReference>
<reference evidence="1" key="1">
    <citation type="journal article" date="2020" name="ISME J.">
        <title>Gammaproteobacteria mediating utilization of methyl-, sulfur- and petroleum organic compounds in deep ocean hydrothermal plumes.</title>
        <authorList>
            <person name="Zhou Z."/>
            <person name="Liu Y."/>
            <person name="Pan J."/>
            <person name="Cron B.R."/>
            <person name="Toner B.M."/>
            <person name="Anantharaman K."/>
            <person name="Breier J.A."/>
            <person name="Dick G.J."/>
            <person name="Li M."/>
        </authorList>
    </citation>
    <scope>NUCLEOTIDE SEQUENCE</scope>
    <source>
        <strain evidence="1">SZUA-1435</strain>
    </source>
</reference>
<gene>
    <name evidence="1" type="ORF">EYH02_04035</name>
</gene>
<protein>
    <submittedName>
        <fullName evidence="1">Uncharacterized protein</fullName>
    </submittedName>
</protein>
<sequence length="83" mass="9559">MSKEYVVRLCIERGEYRVKILVYDATGKMVLEENVQNVQLLDIDGEVLVHLNSLYGNTMCISVRYPCIPKRDVKQAVLRLGRC</sequence>
<evidence type="ECO:0000313" key="1">
    <source>
        <dbReference type="EMBL" id="HIP57223.1"/>
    </source>
</evidence>
<name>A0A832YY31_9CREN</name>
<organism evidence="1 2">
    <name type="scientific">Ignisphaera aggregans</name>
    <dbReference type="NCBI Taxonomy" id="334771"/>
    <lineage>
        <taxon>Archaea</taxon>
        <taxon>Thermoproteota</taxon>
        <taxon>Thermoprotei</taxon>
        <taxon>Desulfurococcales</taxon>
        <taxon>Desulfurococcaceae</taxon>
        <taxon>Ignisphaera</taxon>
    </lineage>
</organism>
<dbReference type="EMBL" id="DQTV01000074">
    <property type="protein sequence ID" value="HIP57223.1"/>
    <property type="molecule type" value="Genomic_DNA"/>
</dbReference>
<accession>A0A832YY31</accession>
<proteinExistence type="predicted"/>
<evidence type="ECO:0000313" key="2">
    <source>
        <dbReference type="Proteomes" id="UP000605805"/>
    </source>
</evidence>